<evidence type="ECO:0000313" key="1">
    <source>
        <dbReference type="EMBL" id="SVB94249.1"/>
    </source>
</evidence>
<gene>
    <name evidence="1" type="ORF">METZ01_LOCUS247103</name>
</gene>
<accession>A0A382I4P7</accession>
<protein>
    <submittedName>
        <fullName evidence="1">Uncharacterized protein</fullName>
    </submittedName>
</protein>
<name>A0A382I4P7_9ZZZZ</name>
<proteinExistence type="predicted"/>
<dbReference type="AlphaFoldDB" id="A0A382I4P7"/>
<organism evidence="1">
    <name type="scientific">marine metagenome</name>
    <dbReference type="NCBI Taxonomy" id="408172"/>
    <lineage>
        <taxon>unclassified sequences</taxon>
        <taxon>metagenomes</taxon>
        <taxon>ecological metagenomes</taxon>
    </lineage>
</organism>
<reference evidence="1" key="1">
    <citation type="submission" date="2018-05" db="EMBL/GenBank/DDBJ databases">
        <authorList>
            <person name="Lanie J.A."/>
            <person name="Ng W.-L."/>
            <person name="Kazmierczak K.M."/>
            <person name="Andrzejewski T.M."/>
            <person name="Davidsen T.M."/>
            <person name="Wayne K.J."/>
            <person name="Tettelin H."/>
            <person name="Glass J.I."/>
            <person name="Rusch D."/>
            <person name="Podicherti R."/>
            <person name="Tsui H.-C.T."/>
            <person name="Winkler M.E."/>
        </authorList>
    </citation>
    <scope>NUCLEOTIDE SEQUENCE</scope>
</reference>
<sequence length="44" mass="5235">MTLILMEITVESHIEIRHTPNKCHDVCAFRVRPCYIQRMVESSF</sequence>
<dbReference type="EMBL" id="UINC01065020">
    <property type="protein sequence ID" value="SVB94249.1"/>
    <property type="molecule type" value="Genomic_DNA"/>
</dbReference>